<reference evidence="1 2" key="1">
    <citation type="submission" date="2014-04" db="EMBL/GenBank/DDBJ databases">
        <authorList>
            <consortium name="DOE Joint Genome Institute"/>
            <person name="Kuo A."/>
            <person name="Zuccaro A."/>
            <person name="Kohler A."/>
            <person name="Nagy L.G."/>
            <person name="Floudas D."/>
            <person name="Copeland A."/>
            <person name="Barry K.W."/>
            <person name="Cichocki N."/>
            <person name="Veneault-Fourrey C."/>
            <person name="LaButti K."/>
            <person name="Lindquist E.A."/>
            <person name="Lipzen A."/>
            <person name="Lundell T."/>
            <person name="Morin E."/>
            <person name="Murat C."/>
            <person name="Sun H."/>
            <person name="Tunlid A."/>
            <person name="Henrissat B."/>
            <person name="Grigoriev I.V."/>
            <person name="Hibbett D.S."/>
            <person name="Martin F."/>
            <person name="Nordberg H.P."/>
            <person name="Cantor M.N."/>
            <person name="Hua S.X."/>
        </authorList>
    </citation>
    <scope>NUCLEOTIDE SEQUENCE [LARGE SCALE GENOMIC DNA]</scope>
    <source>
        <strain evidence="1 2">MAFF 305830</strain>
    </source>
</reference>
<protein>
    <recommendedName>
        <fullName evidence="3">Macro-like domain-containing protein</fullName>
    </recommendedName>
</protein>
<evidence type="ECO:0000313" key="1">
    <source>
        <dbReference type="EMBL" id="KIM30696.1"/>
    </source>
</evidence>
<sequence>MDPNPPFTVLEGKLHDLDANLLRCDCMVSPANSFGIMDGGYDDILSIAFKDQRNDYWTLTNHVQEYLKREAHGYLAPGSCLMVPLPSDLAGDNNPWKARFIAVIPTMRTPSNVAWHRDLVYNSMWTLQVAIENWNRDHPEGEPIRRVLMTGLATGCGFVPPKKCAVQMVLSVQQFLEPIPEQPRWVDVMQRDARVEATTKLTT</sequence>
<evidence type="ECO:0000313" key="2">
    <source>
        <dbReference type="Proteomes" id="UP000054097"/>
    </source>
</evidence>
<accession>A0A0C3BGW3</accession>
<dbReference type="AlphaFoldDB" id="A0A0C3BGW3"/>
<dbReference type="EMBL" id="KN824284">
    <property type="protein sequence ID" value="KIM30696.1"/>
    <property type="molecule type" value="Genomic_DNA"/>
</dbReference>
<evidence type="ECO:0008006" key="3">
    <source>
        <dbReference type="Google" id="ProtNLM"/>
    </source>
</evidence>
<dbReference type="OrthoDB" id="6082470at2759"/>
<name>A0A0C3BGW3_SERVB</name>
<gene>
    <name evidence="1" type="ORF">M408DRAFT_328220</name>
</gene>
<dbReference type="STRING" id="933852.A0A0C3BGW3"/>
<reference evidence="2" key="2">
    <citation type="submission" date="2015-01" db="EMBL/GenBank/DDBJ databases">
        <title>Evolutionary Origins and Diversification of the Mycorrhizal Mutualists.</title>
        <authorList>
            <consortium name="DOE Joint Genome Institute"/>
            <consortium name="Mycorrhizal Genomics Consortium"/>
            <person name="Kohler A."/>
            <person name="Kuo A."/>
            <person name="Nagy L.G."/>
            <person name="Floudas D."/>
            <person name="Copeland A."/>
            <person name="Barry K.W."/>
            <person name="Cichocki N."/>
            <person name="Veneault-Fourrey C."/>
            <person name="LaButti K."/>
            <person name="Lindquist E.A."/>
            <person name="Lipzen A."/>
            <person name="Lundell T."/>
            <person name="Morin E."/>
            <person name="Murat C."/>
            <person name="Riley R."/>
            <person name="Ohm R."/>
            <person name="Sun H."/>
            <person name="Tunlid A."/>
            <person name="Henrissat B."/>
            <person name="Grigoriev I.V."/>
            <person name="Hibbett D.S."/>
            <person name="Martin F."/>
        </authorList>
    </citation>
    <scope>NUCLEOTIDE SEQUENCE [LARGE SCALE GENOMIC DNA]</scope>
    <source>
        <strain evidence="2">MAFF 305830</strain>
    </source>
</reference>
<dbReference type="SUPFAM" id="SSF52949">
    <property type="entry name" value="Macro domain-like"/>
    <property type="match status" value="1"/>
</dbReference>
<dbReference type="InterPro" id="IPR043472">
    <property type="entry name" value="Macro_dom-like"/>
</dbReference>
<proteinExistence type="predicted"/>
<organism evidence="1 2">
    <name type="scientific">Serendipita vermifera MAFF 305830</name>
    <dbReference type="NCBI Taxonomy" id="933852"/>
    <lineage>
        <taxon>Eukaryota</taxon>
        <taxon>Fungi</taxon>
        <taxon>Dikarya</taxon>
        <taxon>Basidiomycota</taxon>
        <taxon>Agaricomycotina</taxon>
        <taxon>Agaricomycetes</taxon>
        <taxon>Sebacinales</taxon>
        <taxon>Serendipitaceae</taxon>
        <taxon>Serendipita</taxon>
    </lineage>
</organism>
<dbReference type="Gene3D" id="3.40.220.10">
    <property type="entry name" value="Leucine Aminopeptidase, subunit E, domain 1"/>
    <property type="match status" value="1"/>
</dbReference>
<dbReference type="HOGENOM" id="CLU_046550_6_0_1"/>
<keyword evidence="2" id="KW-1185">Reference proteome</keyword>
<dbReference type="Proteomes" id="UP000054097">
    <property type="component" value="Unassembled WGS sequence"/>
</dbReference>